<reference evidence="11 12" key="1">
    <citation type="journal article" date="2015" name="Nature">
        <title>rRNA introns, odd ribosomes, and small enigmatic genomes across a large radiation of phyla.</title>
        <authorList>
            <person name="Brown C.T."/>
            <person name="Hug L.A."/>
            <person name="Thomas B.C."/>
            <person name="Sharon I."/>
            <person name="Castelle C.J."/>
            <person name="Singh A."/>
            <person name="Wilkins M.J."/>
            <person name="Williams K.H."/>
            <person name="Banfield J.F."/>
        </authorList>
    </citation>
    <scope>NUCLEOTIDE SEQUENCE [LARGE SCALE GENOMIC DNA]</scope>
</reference>
<name>A0A0G0PX01_9BACT</name>
<evidence type="ECO:0000256" key="8">
    <source>
        <dbReference type="ARBA" id="ARBA00033428"/>
    </source>
</evidence>
<dbReference type="EC" id="4.1.1.23" evidence="3"/>
<dbReference type="GO" id="GO:0005829">
    <property type="term" value="C:cytosol"/>
    <property type="evidence" value="ECO:0007669"/>
    <property type="project" value="TreeGrafter"/>
</dbReference>
<dbReference type="Gene3D" id="3.20.20.70">
    <property type="entry name" value="Aldolase class I"/>
    <property type="match status" value="1"/>
</dbReference>
<dbReference type="Pfam" id="PF00215">
    <property type="entry name" value="OMPdecase"/>
    <property type="match status" value="1"/>
</dbReference>
<dbReference type="InterPro" id="IPR013785">
    <property type="entry name" value="Aldolase_TIM"/>
</dbReference>
<dbReference type="InterPro" id="IPR011060">
    <property type="entry name" value="RibuloseP-bd_barrel"/>
</dbReference>
<evidence type="ECO:0000256" key="2">
    <source>
        <dbReference type="ARBA" id="ARBA00004861"/>
    </source>
</evidence>
<dbReference type="SMART" id="SM00934">
    <property type="entry name" value="OMPdecase"/>
    <property type="match status" value="1"/>
</dbReference>
<keyword evidence="5" id="KW-0210">Decarboxylase</keyword>
<comment type="caution">
    <text evidence="11">The sequence shown here is derived from an EMBL/GenBank/DDBJ whole genome shotgun (WGS) entry which is preliminary data.</text>
</comment>
<evidence type="ECO:0000259" key="10">
    <source>
        <dbReference type="SMART" id="SM00934"/>
    </source>
</evidence>
<dbReference type="EMBL" id="LBVW01000006">
    <property type="protein sequence ID" value="KKQ93896.1"/>
    <property type="molecule type" value="Genomic_DNA"/>
</dbReference>
<protein>
    <recommendedName>
        <fullName evidence="4">Orotidine 5'-phosphate decarboxylase</fullName>
        <ecNumber evidence="3">4.1.1.23</ecNumber>
    </recommendedName>
    <alternativeName>
        <fullName evidence="8">OMP decarboxylase</fullName>
    </alternativeName>
</protein>
<dbReference type="AlphaFoldDB" id="A0A0G0PX01"/>
<evidence type="ECO:0000313" key="12">
    <source>
        <dbReference type="Proteomes" id="UP000034932"/>
    </source>
</evidence>
<sequence length="232" mass="25403">MSERLLYVALDLNEQGKNLSLAEQLAEVGGQFGYKINADHYSLWGLPYVQELQRHRRPIFVDLKLNNGPRTMTRILAPLAETGVNHSNVWALAERLITPTVEALRQIEGSQLKVLGVTVTSRFDEEYCQRHFGRSLDATVKHFTEVALDVGCDGVILPGTCLSAIRDIETVKLVSGVRPLGLVGDSAQQREVITPQEAIANGANILVCGSPIYKSANPVVALETILSQMAVN</sequence>
<feature type="binding site" evidence="9">
    <location>
        <position position="11"/>
    </location>
    <ligand>
        <name>substrate</name>
    </ligand>
</feature>
<accession>A0A0G0PX01</accession>
<keyword evidence="7" id="KW-0456">Lyase</keyword>
<proteinExistence type="predicted"/>
<feature type="binding site" evidence="9">
    <location>
        <position position="189"/>
    </location>
    <ligand>
        <name>substrate</name>
    </ligand>
</feature>
<evidence type="ECO:0000256" key="5">
    <source>
        <dbReference type="ARBA" id="ARBA00022793"/>
    </source>
</evidence>
<feature type="binding site" evidence="9">
    <location>
        <position position="121"/>
    </location>
    <ligand>
        <name>substrate</name>
    </ligand>
</feature>
<dbReference type="GO" id="GO:0004590">
    <property type="term" value="F:orotidine-5'-phosphate decarboxylase activity"/>
    <property type="evidence" value="ECO:0007669"/>
    <property type="project" value="UniProtKB-EC"/>
</dbReference>
<dbReference type="GO" id="GO:0006207">
    <property type="term" value="P:'de novo' pyrimidine nucleobase biosynthetic process"/>
    <property type="evidence" value="ECO:0007669"/>
    <property type="project" value="InterPro"/>
</dbReference>
<dbReference type="SUPFAM" id="SSF51366">
    <property type="entry name" value="Ribulose-phoshate binding barrel"/>
    <property type="match status" value="1"/>
</dbReference>
<keyword evidence="6" id="KW-0665">Pyrimidine biosynthesis</keyword>
<evidence type="ECO:0000256" key="6">
    <source>
        <dbReference type="ARBA" id="ARBA00022975"/>
    </source>
</evidence>
<gene>
    <name evidence="11" type="ORF">UT19_C0006G0024</name>
</gene>
<feature type="domain" description="Orotidine 5'-phosphate decarboxylase" evidence="10">
    <location>
        <begin position="5"/>
        <end position="225"/>
    </location>
</feature>
<dbReference type="PANTHER" id="PTHR32119:SF2">
    <property type="entry name" value="OROTIDINE 5'-PHOSPHATE DECARBOXYLASE"/>
    <property type="match status" value="1"/>
</dbReference>
<organism evidence="11 12">
    <name type="scientific">Candidatus Woesebacteria bacterium GW2011_GWB1_39_10b</name>
    <dbReference type="NCBI Taxonomy" id="1618573"/>
    <lineage>
        <taxon>Bacteria</taxon>
        <taxon>Candidatus Woeseibacteriota</taxon>
    </lineage>
</organism>
<dbReference type="STRING" id="1618573.UT19_C0006G0024"/>
<feature type="binding site" evidence="9">
    <location>
        <position position="35"/>
    </location>
    <ligand>
        <name>substrate</name>
    </ligand>
</feature>
<dbReference type="PANTHER" id="PTHR32119">
    <property type="entry name" value="OROTIDINE 5'-PHOSPHATE DECARBOXYLASE"/>
    <property type="match status" value="1"/>
</dbReference>
<evidence type="ECO:0000313" key="11">
    <source>
        <dbReference type="EMBL" id="KKQ93896.1"/>
    </source>
</evidence>
<dbReference type="InterPro" id="IPR014732">
    <property type="entry name" value="OMPdecase"/>
</dbReference>
<evidence type="ECO:0000256" key="1">
    <source>
        <dbReference type="ARBA" id="ARBA00002356"/>
    </source>
</evidence>
<dbReference type="CDD" id="cd04725">
    <property type="entry name" value="OMP_decarboxylase_like"/>
    <property type="match status" value="1"/>
</dbReference>
<evidence type="ECO:0000256" key="3">
    <source>
        <dbReference type="ARBA" id="ARBA00012321"/>
    </source>
</evidence>
<feature type="binding site" evidence="9">
    <location>
        <position position="209"/>
    </location>
    <ligand>
        <name>substrate</name>
    </ligand>
</feature>
<comment type="pathway">
    <text evidence="2">Pyrimidine metabolism; UMP biosynthesis via de novo pathway; UMP from orotate: step 2/2.</text>
</comment>
<dbReference type="GO" id="GO:0044205">
    <property type="term" value="P:'de novo' UMP biosynthetic process"/>
    <property type="evidence" value="ECO:0007669"/>
    <property type="project" value="InterPro"/>
</dbReference>
<evidence type="ECO:0000256" key="7">
    <source>
        <dbReference type="ARBA" id="ARBA00023239"/>
    </source>
</evidence>
<evidence type="ECO:0000256" key="4">
    <source>
        <dbReference type="ARBA" id="ARBA00021923"/>
    </source>
</evidence>
<dbReference type="Proteomes" id="UP000034932">
    <property type="component" value="Unassembled WGS sequence"/>
</dbReference>
<dbReference type="InterPro" id="IPR001754">
    <property type="entry name" value="OMPdeCOase_dom"/>
</dbReference>
<feature type="binding site" evidence="9">
    <location>
        <position position="178"/>
    </location>
    <ligand>
        <name>substrate</name>
    </ligand>
</feature>
<evidence type="ECO:0000256" key="9">
    <source>
        <dbReference type="PIRSR" id="PIRSR614732-2"/>
    </source>
</evidence>
<comment type="function">
    <text evidence="1">Catalyzes the decarboxylation of orotidine 5'-monophosphate (OMP) to uridine 5'-monophosphate (UMP).</text>
</comment>